<evidence type="ECO:0000256" key="4">
    <source>
        <dbReference type="ARBA" id="ARBA00023015"/>
    </source>
</evidence>
<keyword evidence="4 8" id="KW-0805">Transcription regulation</keyword>
<keyword evidence="6 8" id="KW-0234">DNA repair</keyword>
<keyword evidence="3 8" id="KW-0227">DNA damage</keyword>
<comment type="function">
    <text evidence="8">In NER, TFIIH acts by opening DNA around the lesion to allow the excision of the damaged oligonucleotide and its replacement by a new DNA fragment. In transcription, TFIIH has an essential role in transcription initiation. When the pre-initiation complex (PIC) has been established, TFIIH is required for promoter opening and promoter escape.</text>
</comment>
<dbReference type="InterPro" id="IPR009400">
    <property type="entry name" value="TFIIH_TTDA/Tfb5"/>
</dbReference>
<protein>
    <recommendedName>
        <fullName evidence="8">General transcription and DNA repair factor IIH subunit TFB5</fullName>
    </recommendedName>
</protein>
<comment type="subunit">
    <text evidence="8">Component of the 7-subunit TFIIH core complex.</text>
</comment>
<evidence type="ECO:0000313" key="10">
    <source>
        <dbReference type="Proteomes" id="UP001255856"/>
    </source>
</evidence>
<dbReference type="Pfam" id="PF06331">
    <property type="entry name" value="Tfb5"/>
    <property type="match status" value="1"/>
</dbReference>
<evidence type="ECO:0000256" key="6">
    <source>
        <dbReference type="ARBA" id="ARBA00023204"/>
    </source>
</evidence>
<evidence type="ECO:0000313" key="9">
    <source>
        <dbReference type="EMBL" id="KAK2080318.1"/>
    </source>
</evidence>
<proteinExistence type="inferred from homology"/>
<sequence length="67" mass="7440">MLDVPLKEYIRSLDEAAPPSEKFIIAELDDSNLFVKTAKAAFVEAKVKEFTNSLHYTKPEGIAGREG</sequence>
<name>A0AAD9IL31_PROWI</name>
<dbReference type="PANTHER" id="PTHR28580:SF1">
    <property type="entry name" value="GENERAL TRANSCRIPTION FACTOR IIH SUBUNIT 5"/>
    <property type="match status" value="1"/>
</dbReference>
<organism evidence="9 10">
    <name type="scientific">Prototheca wickerhamii</name>
    <dbReference type="NCBI Taxonomy" id="3111"/>
    <lineage>
        <taxon>Eukaryota</taxon>
        <taxon>Viridiplantae</taxon>
        <taxon>Chlorophyta</taxon>
        <taxon>core chlorophytes</taxon>
        <taxon>Trebouxiophyceae</taxon>
        <taxon>Chlorellales</taxon>
        <taxon>Chlorellaceae</taxon>
        <taxon>Prototheca</taxon>
    </lineage>
</organism>
<dbReference type="GO" id="GO:0005675">
    <property type="term" value="C:transcription factor TFIIH holo complex"/>
    <property type="evidence" value="ECO:0007669"/>
    <property type="project" value="TreeGrafter"/>
</dbReference>
<dbReference type="InterPro" id="IPR035935">
    <property type="entry name" value="TFB5-like_sf"/>
</dbReference>
<evidence type="ECO:0000256" key="8">
    <source>
        <dbReference type="RuleBase" id="RU368032"/>
    </source>
</evidence>
<accession>A0AAD9IL31</accession>
<dbReference type="GO" id="GO:0000439">
    <property type="term" value="C:transcription factor TFIIH core complex"/>
    <property type="evidence" value="ECO:0007669"/>
    <property type="project" value="UniProtKB-UniRule"/>
</dbReference>
<keyword evidence="10" id="KW-1185">Reference proteome</keyword>
<dbReference type="Proteomes" id="UP001255856">
    <property type="component" value="Unassembled WGS sequence"/>
</dbReference>
<dbReference type="SUPFAM" id="SSF142897">
    <property type="entry name" value="TFB5-like"/>
    <property type="match status" value="1"/>
</dbReference>
<dbReference type="GO" id="GO:0006367">
    <property type="term" value="P:transcription initiation at RNA polymerase II promoter"/>
    <property type="evidence" value="ECO:0007669"/>
    <property type="project" value="UniProtKB-UniRule"/>
</dbReference>
<comment type="subcellular location">
    <subcellularLocation>
        <location evidence="1 8">Nucleus</location>
    </subcellularLocation>
</comment>
<dbReference type="AlphaFoldDB" id="A0AAD9IL31"/>
<evidence type="ECO:0000256" key="3">
    <source>
        <dbReference type="ARBA" id="ARBA00022763"/>
    </source>
</evidence>
<keyword evidence="7 8" id="KW-0539">Nucleus</keyword>
<evidence type="ECO:0000256" key="1">
    <source>
        <dbReference type="ARBA" id="ARBA00004123"/>
    </source>
</evidence>
<dbReference type="Gene3D" id="3.30.70.1220">
    <property type="entry name" value="TFB5-like"/>
    <property type="match status" value="1"/>
</dbReference>
<comment type="similarity">
    <text evidence="2 8">Belongs to the TFB5 family.</text>
</comment>
<evidence type="ECO:0000256" key="2">
    <source>
        <dbReference type="ARBA" id="ARBA00007470"/>
    </source>
</evidence>
<keyword evidence="5 8" id="KW-0804">Transcription</keyword>
<evidence type="ECO:0000256" key="5">
    <source>
        <dbReference type="ARBA" id="ARBA00023163"/>
    </source>
</evidence>
<dbReference type="PANTHER" id="PTHR28580">
    <property type="entry name" value="GENERAL TRANSCRIPTION FACTOR IIH SUBUNIT 5"/>
    <property type="match status" value="1"/>
</dbReference>
<dbReference type="EMBL" id="JASFZW010000001">
    <property type="protein sequence ID" value="KAK2080318.1"/>
    <property type="molecule type" value="Genomic_DNA"/>
</dbReference>
<dbReference type="GO" id="GO:0006294">
    <property type="term" value="P:nucleotide-excision repair, preincision complex assembly"/>
    <property type="evidence" value="ECO:0007669"/>
    <property type="project" value="TreeGrafter"/>
</dbReference>
<evidence type="ECO:0000256" key="7">
    <source>
        <dbReference type="ARBA" id="ARBA00023242"/>
    </source>
</evidence>
<reference evidence="9" key="1">
    <citation type="submission" date="2021-01" db="EMBL/GenBank/DDBJ databases">
        <authorList>
            <person name="Eckstrom K.M.E."/>
        </authorList>
    </citation>
    <scope>NUCLEOTIDE SEQUENCE</scope>
    <source>
        <strain evidence="9">UVCC 0001</strain>
    </source>
</reference>
<gene>
    <name evidence="9" type="ORF">QBZ16_000171</name>
</gene>
<dbReference type="SMART" id="SM01395">
    <property type="entry name" value="Tbf5"/>
    <property type="match status" value="1"/>
</dbReference>
<comment type="caution">
    <text evidence="9">The sequence shown here is derived from an EMBL/GenBank/DDBJ whole genome shotgun (WGS) entry which is preliminary data.</text>
</comment>